<dbReference type="RefSeq" id="WP_173073680.1">
    <property type="nucleotide sequence ID" value="NZ_CP041345.1"/>
</dbReference>
<sequence length="163" mass="18503">MDYPTTPALTDRCTHLIKRSFNETRAARAGARRSALVELIPPHGGRDLIHTPQSTTGLFEGMEEGAMKVNADVEIKDILDAIRNANEAGTETCVIKKYGVENFFIDYNFKLYGDEEIKISVLKYNYSELNIKVLKKECNIYKGGDNYHFGAYGSFTTFTFWRL</sequence>
<evidence type="ECO:0000313" key="2">
    <source>
        <dbReference type="Proteomes" id="UP000500961"/>
    </source>
</evidence>
<keyword evidence="2" id="KW-1185">Reference proteome</keyword>
<dbReference type="EMBL" id="CP041345">
    <property type="protein sequence ID" value="QKG79681.1"/>
    <property type="molecule type" value="Genomic_DNA"/>
</dbReference>
<gene>
    <name evidence="1" type="ORF">FHG85_05205</name>
</gene>
<dbReference type="KEGG" id="ttz:FHG85_05205"/>
<evidence type="ECO:0000313" key="1">
    <source>
        <dbReference type="EMBL" id="QKG79681.1"/>
    </source>
</evidence>
<dbReference type="AlphaFoldDB" id="A0A7D4BRL7"/>
<accession>A0A7D4BRL7</accession>
<protein>
    <submittedName>
        <fullName evidence="1">Uncharacterized protein</fullName>
    </submittedName>
</protein>
<proteinExistence type="predicted"/>
<reference evidence="1 2" key="1">
    <citation type="submission" date="2019-07" db="EMBL/GenBank/DDBJ databases">
        <title>Thalassofilum flectens gen. nov., sp. nov., a novel moderate thermophilic anaerobe from a shallow sea hot spring in Kunashir Island (Russia), representing a new family in the order Bacteroidales, and proposal of Thalassofilacea fam. nov.</title>
        <authorList>
            <person name="Kochetkova T.V."/>
            <person name="Podosokorskaya O.A."/>
            <person name="Novikov A."/>
            <person name="Elcheninov A.G."/>
            <person name="Toshchakov S.V."/>
            <person name="Kublanov I.V."/>
        </authorList>
    </citation>
    <scope>NUCLEOTIDE SEQUENCE [LARGE SCALE GENOMIC DNA]</scope>
    <source>
        <strain evidence="1 2">38-H</strain>
    </source>
</reference>
<organism evidence="1 2">
    <name type="scientific">Tenuifilum thalassicum</name>
    <dbReference type="NCBI Taxonomy" id="2590900"/>
    <lineage>
        <taxon>Bacteria</taxon>
        <taxon>Pseudomonadati</taxon>
        <taxon>Bacteroidota</taxon>
        <taxon>Bacteroidia</taxon>
        <taxon>Bacteroidales</taxon>
        <taxon>Tenuifilaceae</taxon>
        <taxon>Tenuifilum</taxon>
    </lineage>
</organism>
<name>A0A7D4BRL7_9BACT</name>
<dbReference type="Proteomes" id="UP000500961">
    <property type="component" value="Chromosome"/>
</dbReference>